<name>B2ZXZ0_9CAUD</name>
<dbReference type="Proteomes" id="UP000001034">
    <property type="component" value="Segment"/>
</dbReference>
<organism evidence="2 3">
    <name type="scientific">Ralstonia phage phiRSL1</name>
    <dbReference type="NCBI Taxonomy" id="1980924"/>
    <lineage>
        <taxon>Viruses</taxon>
        <taxon>Duplodnaviria</taxon>
        <taxon>Heunggongvirae</taxon>
        <taxon>Uroviricota</taxon>
        <taxon>Caudoviricetes</taxon>
        <taxon>Mieseafarmvirus</taxon>
        <taxon>Mieseafarmvirus RSL1</taxon>
    </lineage>
</organism>
<protein>
    <submittedName>
        <fullName evidence="2">Uncharacterized protein</fullName>
    </submittedName>
</protein>
<dbReference type="EMBL" id="AB366653">
    <property type="protein sequence ID" value="BAG41577.1"/>
    <property type="molecule type" value="Genomic_DNA"/>
</dbReference>
<dbReference type="RefSeq" id="YP_001950007.1">
    <property type="nucleotide sequence ID" value="NC_010811.2"/>
</dbReference>
<dbReference type="OrthoDB" id="32746at10239"/>
<evidence type="ECO:0000313" key="3">
    <source>
        <dbReference type="Proteomes" id="UP000001034"/>
    </source>
</evidence>
<dbReference type="KEGG" id="vg:6369999"/>
<proteinExistence type="predicted"/>
<keyword evidence="3" id="KW-1185">Reference proteome</keyword>
<feature type="region of interest" description="Disordered" evidence="1">
    <location>
        <begin position="1"/>
        <end position="24"/>
    </location>
</feature>
<dbReference type="GeneID" id="6369999"/>
<evidence type="ECO:0000313" key="2">
    <source>
        <dbReference type="EMBL" id="BAG41577.1"/>
    </source>
</evidence>
<evidence type="ECO:0000256" key="1">
    <source>
        <dbReference type="SAM" id="MobiDB-lite"/>
    </source>
</evidence>
<sequence>MAKVPQAFTQAKRAQVRKPQVASETSMEDAILTRQVNTYQQSIETKDAEHDQTLLHGLDFTTWLPFAAKTYRISPRIEDYILVTTVICPSEIPNRNGIAFPTSELVTFQPPPMNRMVYKAWAGCPVHLEHDNEVHERAYGVILDTSFHKVEGYGGGSIWKVMGLLAIDKQKNPDIAQEVLQGSIDTYSMGALVDYFTCGYCGAENTGRNRCSHITSIKDVNFNLHKDWNGKSHLSFLNAHGIQPIECSIVRDPAWAPALSDAVREW</sequence>
<accession>B2ZXZ0</accession>
<reference evidence="2 3" key="1">
    <citation type="journal article" date="2010" name="Virology">
        <title>A jumbo phage infecting the phytopathogen Ralstonia solanacearum defines a new lineage of the Myoviridae family.</title>
        <authorList>
            <person name="Yamada T."/>
            <person name="Satoh S."/>
            <person name="Ishikawa H."/>
            <person name="Fujiwara A."/>
            <person name="Kawasaki T."/>
            <person name="Fujie M."/>
            <person name="Ogata H."/>
        </authorList>
    </citation>
    <scope>NUCLEOTIDE SEQUENCE [LARGE SCALE GENOMIC DNA]</scope>
</reference>